<dbReference type="InterPro" id="IPR001245">
    <property type="entry name" value="Ser-Thr/Tyr_kinase_cat_dom"/>
</dbReference>
<evidence type="ECO:0000256" key="7">
    <source>
        <dbReference type="ARBA" id="ARBA00047899"/>
    </source>
</evidence>
<keyword evidence="5" id="KW-0418">Kinase</keyword>
<comment type="catalytic activity">
    <reaction evidence="8">
        <text>L-seryl-[protein] + ATP = O-phospho-L-seryl-[protein] + ADP + H(+)</text>
        <dbReference type="Rhea" id="RHEA:17989"/>
        <dbReference type="Rhea" id="RHEA-COMP:9863"/>
        <dbReference type="Rhea" id="RHEA-COMP:11604"/>
        <dbReference type="ChEBI" id="CHEBI:15378"/>
        <dbReference type="ChEBI" id="CHEBI:29999"/>
        <dbReference type="ChEBI" id="CHEBI:30616"/>
        <dbReference type="ChEBI" id="CHEBI:83421"/>
        <dbReference type="ChEBI" id="CHEBI:456216"/>
        <dbReference type="EC" id="2.7.11.1"/>
    </reaction>
</comment>
<evidence type="ECO:0000313" key="10">
    <source>
        <dbReference type="EMBL" id="KAK7342938.1"/>
    </source>
</evidence>
<evidence type="ECO:0000256" key="1">
    <source>
        <dbReference type="ARBA" id="ARBA00012513"/>
    </source>
</evidence>
<dbReference type="InterPro" id="IPR051420">
    <property type="entry name" value="Ser_Thr_Kinases_DiverseReg"/>
</dbReference>
<dbReference type="PANTHER" id="PTHR48005">
    <property type="entry name" value="LEUCINE RICH REPEAT KINASE 2"/>
    <property type="match status" value="1"/>
</dbReference>
<dbReference type="PANTHER" id="PTHR48005:SF70">
    <property type="entry name" value="MDIS1-INTERACTING RECEPTOR LIKE KINASE 2-LIKE"/>
    <property type="match status" value="1"/>
</dbReference>
<comment type="catalytic activity">
    <reaction evidence="7">
        <text>L-threonyl-[protein] + ATP = O-phospho-L-threonyl-[protein] + ADP + H(+)</text>
        <dbReference type="Rhea" id="RHEA:46608"/>
        <dbReference type="Rhea" id="RHEA-COMP:11060"/>
        <dbReference type="Rhea" id="RHEA-COMP:11605"/>
        <dbReference type="ChEBI" id="CHEBI:15378"/>
        <dbReference type="ChEBI" id="CHEBI:30013"/>
        <dbReference type="ChEBI" id="CHEBI:30616"/>
        <dbReference type="ChEBI" id="CHEBI:61977"/>
        <dbReference type="ChEBI" id="CHEBI:456216"/>
        <dbReference type="EC" id="2.7.11.1"/>
    </reaction>
</comment>
<dbReference type="GO" id="GO:0004674">
    <property type="term" value="F:protein serine/threonine kinase activity"/>
    <property type="evidence" value="ECO:0007669"/>
    <property type="project" value="UniProtKB-KW"/>
</dbReference>
<sequence>MDVNEKCDVYSFGVLALEILFGEHPGEFIPLLLFTSNAMDSTLDIPSLMVKLDQRLPYLTNISKEIALIIKIANVCLTESPSSRPTMQQVVNYFSV</sequence>
<comment type="caution">
    <text evidence="10">The sequence shown here is derived from an EMBL/GenBank/DDBJ whole genome shotgun (WGS) entry which is preliminary data.</text>
</comment>
<dbReference type="GO" id="GO:0005524">
    <property type="term" value="F:ATP binding"/>
    <property type="evidence" value="ECO:0007669"/>
    <property type="project" value="UniProtKB-KW"/>
</dbReference>
<evidence type="ECO:0000256" key="6">
    <source>
        <dbReference type="ARBA" id="ARBA00022840"/>
    </source>
</evidence>
<reference evidence="10 11" key="1">
    <citation type="submission" date="2024-01" db="EMBL/GenBank/DDBJ databases">
        <title>The genomes of 5 underutilized Papilionoideae crops provide insights into root nodulation and disease resistanc.</title>
        <authorList>
            <person name="Jiang F."/>
        </authorList>
    </citation>
    <scope>NUCLEOTIDE SEQUENCE [LARGE SCALE GENOMIC DNA]</scope>
    <source>
        <strain evidence="10">JINMINGXINNONG_FW02</strain>
        <tissue evidence="10">Leaves</tissue>
    </source>
</reference>
<keyword evidence="2" id="KW-0723">Serine/threonine-protein kinase</keyword>
<keyword evidence="4" id="KW-0547">Nucleotide-binding</keyword>
<dbReference type="SUPFAM" id="SSF56112">
    <property type="entry name" value="Protein kinase-like (PK-like)"/>
    <property type="match status" value="1"/>
</dbReference>
<dbReference type="AlphaFoldDB" id="A0AAN9M0B8"/>
<feature type="domain" description="Serine-threonine/tyrosine-protein kinase catalytic" evidence="9">
    <location>
        <begin position="3"/>
        <end position="93"/>
    </location>
</feature>
<gene>
    <name evidence="10" type="ORF">VNO80_25896</name>
</gene>
<evidence type="ECO:0000256" key="8">
    <source>
        <dbReference type="ARBA" id="ARBA00048679"/>
    </source>
</evidence>
<dbReference type="Proteomes" id="UP001374584">
    <property type="component" value="Unassembled WGS sequence"/>
</dbReference>
<keyword evidence="3" id="KW-0808">Transferase</keyword>
<name>A0AAN9M0B8_PHACN</name>
<protein>
    <recommendedName>
        <fullName evidence="1">non-specific serine/threonine protein kinase</fullName>
        <ecNumber evidence="1">2.7.11.1</ecNumber>
    </recommendedName>
</protein>
<dbReference type="EMBL" id="JAYMYR010000009">
    <property type="protein sequence ID" value="KAK7342938.1"/>
    <property type="molecule type" value="Genomic_DNA"/>
</dbReference>
<evidence type="ECO:0000256" key="5">
    <source>
        <dbReference type="ARBA" id="ARBA00022777"/>
    </source>
</evidence>
<dbReference type="InterPro" id="IPR011009">
    <property type="entry name" value="Kinase-like_dom_sf"/>
</dbReference>
<organism evidence="10 11">
    <name type="scientific">Phaseolus coccineus</name>
    <name type="common">Scarlet runner bean</name>
    <name type="synonym">Phaseolus multiflorus</name>
    <dbReference type="NCBI Taxonomy" id="3886"/>
    <lineage>
        <taxon>Eukaryota</taxon>
        <taxon>Viridiplantae</taxon>
        <taxon>Streptophyta</taxon>
        <taxon>Embryophyta</taxon>
        <taxon>Tracheophyta</taxon>
        <taxon>Spermatophyta</taxon>
        <taxon>Magnoliopsida</taxon>
        <taxon>eudicotyledons</taxon>
        <taxon>Gunneridae</taxon>
        <taxon>Pentapetalae</taxon>
        <taxon>rosids</taxon>
        <taxon>fabids</taxon>
        <taxon>Fabales</taxon>
        <taxon>Fabaceae</taxon>
        <taxon>Papilionoideae</taxon>
        <taxon>50 kb inversion clade</taxon>
        <taxon>NPAAA clade</taxon>
        <taxon>indigoferoid/millettioid clade</taxon>
        <taxon>Phaseoleae</taxon>
        <taxon>Phaseolus</taxon>
    </lineage>
</organism>
<dbReference type="EC" id="2.7.11.1" evidence="1"/>
<evidence type="ECO:0000259" key="9">
    <source>
        <dbReference type="Pfam" id="PF07714"/>
    </source>
</evidence>
<accession>A0AAN9M0B8</accession>
<proteinExistence type="predicted"/>
<keyword evidence="6" id="KW-0067">ATP-binding</keyword>
<evidence type="ECO:0000256" key="4">
    <source>
        <dbReference type="ARBA" id="ARBA00022741"/>
    </source>
</evidence>
<evidence type="ECO:0000256" key="2">
    <source>
        <dbReference type="ARBA" id="ARBA00022527"/>
    </source>
</evidence>
<keyword evidence="11" id="KW-1185">Reference proteome</keyword>
<evidence type="ECO:0000256" key="3">
    <source>
        <dbReference type="ARBA" id="ARBA00022679"/>
    </source>
</evidence>
<dbReference type="Pfam" id="PF07714">
    <property type="entry name" value="PK_Tyr_Ser-Thr"/>
    <property type="match status" value="1"/>
</dbReference>
<evidence type="ECO:0000313" key="11">
    <source>
        <dbReference type="Proteomes" id="UP001374584"/>
    </source>
</evidence>
<dbReference type="Gene3D" id="1.10.510.10">
    <property type="entry name" value="Transferase(Phosphotransferase) domain 1"/>
    <property type="match status" value="1"/>
</dbReference>